<evidence type="ECO:0000313" key="3">
    <source>
        <dbReference type="EMBL" id="QDT11737.1"/>
    </source>
</evidence>
<protein>
    <submittedName>
        <fullName evidence="3">Uncharacterized protein</fullName>
    </submittedName>
</protein>
<proteinExistence type="predicted"/>
<name>A0A517NX72_9BACT</name>
<feature type="region of interest" description="Disordered" evidence="1">
    <location>
        <begin position="60"/>
        <end position="94"/>
    </location>
</feature>
<keyword evidence="2" id="KW-0472">Membrane</keyword>
<gene>
    <name evidence="3" type="ORF">K239x_37370</name>
</gene>
<evidence type="ECO:0000256" key="2">
    <source>
        <dbReference type="SAM" id="Phobius"/>
    </source>
</evidence>
<sequence>MNKKPESALDADAANSQPTVIAIENEKKQPSRMKRAFIVSLVAHALLLVALLFWYLPSRSSAPAVSSGSKSSASPADDRAAPMPPPELMTPKLGDDVPAEQIRKSIDSQIEAVKKLPVEVKLSELDKNLKRLKSFANEKSVEQITEKIGSTLGLDTDQYQAKTEVPEGRFDFNTAQLSDVVRRKGPSGQWIYDATMVDAAGRTSNVEMNAADGATMHDLFSKMKKYPMAAGIYRSVVMPMLQKMIEAEKVAKKAAREAQRIQNEENKQ</sequence>
<dbReference type="AlphaFoldDB" id="A0A517NX72"/>
<accession>A0A517NX72</accession>
<reference evidence="3 4" key="1">
    <citation type="submission" date="2019-02" db="EMBL/GenBank/DDBJ databases">
        <title>Deep-cultivation of Planctomycetes and their phenomic and genomic characterization uncovers novel biology.</title>
        <authorList>
            <person name="Wiegand S."/>
            <person name="Jogler M."/>
            <person name="Boedeker C."/>
            <person name="Pinto D."/>
            <person name="Vollmers J."/>
            <person name="Rivas-Marin E."/>
            <person name="Kohn T."/>
            <person name="Peeters S.H."/>
            <person name="Heuer A."/>
            <person name="Rast P."/>
            <person name="Oberbeckmann S."/>
            <person name="Bunk B."/>
            <person name="Jeske O."/>
            <person name="Meyerdierks A."/>
            <person name="Storesund J.E."/>
            <person name="Kallscheuer N."/>
            <person name="Luecker S."/>
            <person name="Lage O.M."/>
            <person name="Pohl T."/>
            <person name="Merkel B.J."/>
            <person name="Hornburger P."/>
            <person name="Mueller R.-W."/>
            <person name="Bruemmer F."/>
            <person name="Labrenz M."/>
            <person name="Spormann A.M."/>
            <person name="Op den Camp H."/>
            <person name="Overmann J."/>
            <person name="Amann R."/>
            <person name="Jetten M.S.M."/>
            <person name="Mascher T."/>
            <person name="Medema M.H."/>
            <person name="Devos D.P."/>
            <person name="Kaster A.-K."/>
            <person name="Ovreas L."/>
            <person name="Rohde M."/>
            <person name="Galperin M.Y."/>
            <person name="Jogler C."/>
        </authorList>
    </citation>
    <scope>NUCLEOTIDE SEQUENCE [LARGE SCALE GENOMIC DNA]</scope>
    <source>
        <strain evidence="3 4">K23_9</strain>
    </source>
</reference>
<dbReference type="EMBL" id="CP036526">
    <property type="protein sequence ID" value="QDT11737.1"/>
    <property type="molecule type" value="Genomic_DNA"/>
</dbReference>
<dbReference type="Proteomes" id="UP000319817">
    <property type="component" value="Chromosome"/>
</dbReference>
<dbReference type="OrthoDB" id="289308at2"/>
<keyword evidence="2" id="KW-1133">Transmembrane helix</keyword>
<evidence type="ECO:0000256" key="1">
    <source>
        <dbReference type="SAM" id="MobiDB-lite"/>
    </source>
</evidence>
<keyword evidence="2" id="KW-0812">Transmembrane</keyword>
<feature type="transmembrane region" description="Helical" evidence="2">
    <location>
        <begin position="36"/>
        <end position="56"/>
    </location>
</feature>
<dbReference type="RefSeq" id="WP_145419526.1">
    <property type="nucleotide sequence ID" value="NZ_CP036526.1"/>
</dbReference>
<evidence type="ECO:0000313" key="4">
    <source>
        <dbReference type="Proteomes" id="UP000319817"/>
    </source>
</evidence>
<feature type="compositionally biased region" description="Low complexity" evidence="1">
    <location>
        <begin position="60"/>
        <end position="75"/>
    </location>
</feature>
<keyword evidence="4" id="KW-1185">Reference proteome</keyword>
<organism evidence="3 4">
    <name type="scientific">Stieleria marina</name>
    <dbReference type="NCBI Taxonomy" id="1930275"/>
    <lineage>
        <taxon>Bacteria</taxon>
        <taxon>Pseudomonadati</taxon>
        <taxon>Planctomycetota</taxon>
        <taxon>Planctomycetia</taxon>
        <taxon>Pirellulales</taxon>
        <taxon>Pirellulaceae</taxon>
        <taxon>Stieleria</taxon>
    </lineage>
</organism>